<comment type="caution">
    <text evidence="2">The sequence shown here is derived from an EMBL/GenBank/DDBJ whole genome shotgun (WGS) entry which is preliminary data.</text>
</comment>
<keyword evidence="3" id="KW-1185">Reference proteome</keyword>
<keyword evidence="1" id="KW-0472">Membrane</keyword>
<gene>
    <name evidence="2" type="ORF">EJV47_06940</name>
</gene>
<proteinExistence type="predicted"/>
<dbReference type="Proteomes" id="UP000282184">
    <property type="component" value="Unassembled WGS sequence"/>
</dbReference>
<evidence type="ECO:0000313" key="3">
    <source>
        <dbReference type="Proteomes" id="UP000282184"/>
    </source>
</evidence>
<evidence type="ECO:0000313" key="2">
    <source>
        <dbReference type="EMBL" id="RTQ51530.1"/>
    </source>
</evidence>
<reference evidence="2 3" key="1">
    <citation type="submission" date="2018-12" db="EMBL/GenBank/DDBJ databases">
        <title>Hymenobacter gummosus sp. nov., isolated from a spring.</title>
        <authorList>
            <person name="Nie L."/>
        </authorList>
    </citation>
    <scope>NUCLEOTIDE SEQUENCE [LARGE SCALE GENOMIC DNA]</scope>
    <source>
        <strain evidence="2 3">KCTC 52166</strain>
    </source>
</reference>
<keyword evidence="1" id="KW-0812">Transmembrane</keyword>
<sequence length="196" mass="21420">MFSAEVLAELQELVRRLPGLTTLRIRYTRSALLLTTNLPDEDGYAGVSMFLFFLLAFCASGISIAAMYRAWGVVAAGLLAGAGLGYLLYRINRRINNSGSWPPNFIVDAATRRLTLPAPSTWWTKAAAPEFGFEQVADIQARLLWTDTGYGEGAEVTLRLRGGHSQPMLTINSYAFAQQLAVVLRLIVHAPEAAEA</sequence>
<evidence type="ECO:0000256" key="1">
    <source>
        <dbReference type="SAM" id="Phobius"/>
    </source>
</evidence>
<feature type="transmembrane region" description="Helical" evidence="1">
    <location>
        <begin position="43"/>
        <end position="64"/>
    </location>
</feature>
<dbReference type="EMBL" id="RXOF01000003">
    <property type="protein sequence ID" value="RTQ51530.1"/>
    <property type="molecule type" value="Genomic_DNA"/>
</dbReference>
<accession>A0A3S0JFN3</accession>
<protein>
    <submittedName>
        <fullName evidence="2">Uncharacterized protein</fullName>
    </submittedName>
</protein>
<name>A0A3S0JFN3_9BACT</name>
<keyword evidence="1" id="KW-1133">Transmembrane helix</keyword>
<dbReference type="RefSeq" id="WP_126692422.1">
    <property type="nucleotide sequence ID" value="NZ_RXOF01000003.1"/>
</dbReference>
<dbReference type="AlphaFoldDB" id="A0A3S0JFN3"/>
<organism evidence="2 3">
    <name type="scientific">Hymenobacter gummosus</name>
    <dbReference type="NCBI Taxonomy" id="1776032"/>
    <lineage>
        <taxon>Bacteria</taxon>
        <taxon>Pseudomonadati</taxon>
        <taxon>Bacteroidota</taxon>
        <taxon>Cytophagia</taxon>
        <taxon>Cytophagales</taxon>
        <taxon>Hymenobacteraceae</taxon>
        <taxon>Hymenobacter</taxon>
    </lineage>
</organism>
<feature type="transmembrane region" description="Helical" evidence="1">
    <location>
        <begin position="70"/>
        <end position="89"/>
    </location>
</feature>